<dbReference type="Proteomes" id="UP000018142">
    <property type="component" value="Unassembled WGS sequence"/>
</dbReference>
<gene>
    <name evidence="1" type="ORF">BN788_00899</name>
</gene>
<comment type="caution">
    <text evidence="1">The sequence shown here is derived from an EMBL/GenBank/DDBJ whole genome shotgun (WGS) entry which is preliminary data.</text>
</comment>
<accession>R6RKD0</accession>
<dbReference type="AlphaFoldDB" id="R6RKD0"/>
<organism evidence="1 2">
    <name type="scientific">[Eubacterium] siraeum CAG:80</name>
    <dbReference type="NCBI Taxonomy" id="1263080"/>
    <lineage>
        <taxon>Bacteria</taxon>
        <taxon>Bacillati</taxon>
        <taxon>Bacillota</taxon>
        <taxon>Clostridia</taxon>
        <taxon>Eubacteriales</taxon>
        <taxon>Oscillospiraceae</taxon>
        <taxon>Oscillospiraceae incertae sedis</taxon>
    </lineage>
</organism>
<dbReference type="EMBL" id="CBFJ010000210">
    <property type="protein sequence ID" value="CDC49348.1"/>
    <property type="molecule type" value="Genomic_DNA"/>
</dbReference>
<evidence type="ECO:0000313" key="1">
    <source>
        <dbReference type="EMBL" id="CDC49348.1"/>
    </source>
</evidence>
<sequence>MVNYATKYSNTVDEIIKAGALSDSAVNNDYEFTGAQTVKVYSMGTAKMNDYRTSGANRYGTPEELQDETQEMVMSRKRSFSYTIDKTNAVDSPEGVKDAGKSLRRQLDTVVIPEIDTYRFAAIAKGAGFRTFTALSKSNAYETFLTANGMIDDAEMPTVGRVAFVTPDFYNKLKLDDNFTKASDMAQEKIIFNGQIGQIDEVPVVKVPSVRMPAGADFIITNPMATTGPEKINDYRIHEDPPGLAGHLVEGLFYYDAFVLNNKKNMIAVNYGHLGTLTASMTAGESGKGIVTVTGNTNGGKLVYKTASSVTAATLGSDVATWAELPSDGIVSATASHKIAVAVSVDGKAVAASEAITVAVG</sequence>
<evidence type="ECO:0000313" key="2">
    <source>
        <dbReference type="Proteomes" id="UP000018142"/>
    </source>
</evidence>
<protein>
    <submittedName>
        <fullName evidence="1">Gp7</fullName>
    </submittedName>
</protein>
<reference evidence="1" key="1">
    <citation type="submission" date="2012-11" db="EMBL/GenBank/DDBJ databases">
        <title>Dependencies among metagenomic species, viruses, plasmids and units of genetic variation.</title>
        <authorList>
            <person name="Nielsen H.B."/>
            <person name="Almeida M."/>
            <person name="Juncker A.S."/>
            <person name="Rasmussen S."/>
            <person name="Li J."/>
            <person name="Sunagawa S."/>
            <person name="Plichta D."/>
            <person name="Gautier L."/>
            <person name="Le Chatelier E."/>
            <person name="Peletier E."/>
            <person name="Bonde I."/>
            <person name="Nielsen T."/>
            <person name="Manichanh C."/>
            <person name="Arumugam M."/>
            <person name="Batto J."/>
            <person name="Santos M.B.Q.D."/>
            <person name="Blom N."/>
            <person name="Borruel N."/>
            <person name="Burgdorf K.S."/>
            <person name="Boumezbeur F."/>
            <person name="Casellas F."/>
            <person name="Dore J."/>
            <person name="Guarner F."/>
            <person name="Hansen T."/>
            <person name="Hildebrand F."/>
            <person name="Kaas R.S."/>
            <person name="Kennedy S."/>
            <person name="Kristiansen K."/>
            <person name="Kultima J.R."/>
            <person name="Leonard P."/>
            <person name="Levenez F."/>
            <person name="Lund O."/>
            <person name="Moumen B."/>
            <person name="Le Paslier D."/>
            <person name="Pons N."/>
            <person name="Pedersen O."/>
            <person name="Prifti E."/>
            <person name="Qin J."/>
            <person name="Raes J."/>
            <person name="Tap J."/>
            <person name="Tims S."/>
            <person name="Ussery D.W."/>
            <person name="Yamada T."/>
            <person name="MetaHit consortium"/>
            <person name="Renault P."/>
            <person name="Sicheritz-Ponten T."/>
            <person name="Bork P."/>
            <person name="Wang J."/>
            <person name="Brunak S."/>
            <person name="Ehrlich S.D."/>
        </authorList>
    </citation>
    <scope>NUCLEOTIDE SEQUENCE [LARGE SCALE GENOMIC DNA]</scope>
</reference>
<proteinExistence type="predicted"/>
<name>R6RKD0_9FIRM</name>